<dbReference type="AlphaFoldDB" id="A0A645FQU8"/>
<dbReference type="PANTHER" id="PTHR30419">
    <property type="entry name" value="HTH-TYPE TRANSCRIPTIONAL REGULATOR YBHD"/>
    <property type="match status" value="1"/>
</dbReference>
<dbReference type="Gene3D" id="3.40.190.290">
    <property type="match status" value="1"/>
</dbReference>
<feature type="domain" description="LysR substrate-binding" evidence="1">
    <location>
        <begin position="2"/>
        <end position="155"/>
    </location>
</feature>
<dbReference type="SUPFAM" id="SSF53850">
    <property type="entry name" value="Periplasmic binding protein-like II"/>
    <property type="match status" value="1"/>
</dbReference>
<dbReference type="EMBL" id="VSSQ01062882">
    <property type="protein sequence ID" value="MPN15992.1"/>
    <property type="molecule type" value="Genomic_DNA"/>
</dbReference>
<dbReference type="Pfam" id="PF03466">
    <property type="entry name" value="LysR_substrate"/>
    <property type="match status" value="1"/>
</dbReference>
<dbReference type="InterPro" id="IPR050950">
    <property type="entry name" value="HTH-type_LysR_regulators"/>
</dbReference>
<dbReference type="GO" id="GO:0006355">
    <property type="term" value="P:regulation of DNA-templated transcription"/>
    <property type="evidence" value="ECO:0007669"/>
    <property type="project" value="TreeGrafter"/>
</dbReference>
<dbReference type="CDD" id="cd05466">
    <property type="entry name" value="PBP2_LTTR_substrate"/>
    <property type="match status" value="1"/>
</dbReference>
<sequence length="174" mass="19869">MAFMASNKAAPEELHSIVLRTEKILLFAAPTTKLARRIKSHTPIKIMEAKDEEFVTLNPGHGLRALQDNIFADKGISPKILINVDDCLLAVQLAAKSNAVVLFPDTFLNSELENSPLFPYYPLEDERYLRKYYLCWSKDLYVPNYMYGFIELVKSIFPENNECTPQNKKPNSLI</sequence>
<name>A0A645FQU8_9ZZZZ</name>
<dbReference type="GO" id="GO:0005829">
    <property type="term" value="C:cytosol"/>
    <property type="evidence" value="ECO:0007669"/>
    <property type="project" value="TreeGrafter"/>
</dbReference>
<dbReference type="InterPro" id="IPR005119">
    <property type="entry name" value="LysR_subst-bd"/>
</dbReference>
<reference evidence="2" key="1">
    <citation type="submission" date="2019-08" db="EMBL/GenBank/DDBJ databases">
        <authorList>
            <person name="Kucharzyk K."/>
            <person name="Murdoch R.W."/>
            <person name="Higgins S."/>
            <person name="Loffler F."/>
        </authorList>
    </citation>
    <scope>NUCLEOTIDE SEQUENCE</scope>
</reference>
<accession>A0A645FQU8</accession>
<proteinExistence type="predicted"/>
<evidence type="ECO:0000259" key="1">
    <source>
        <dbReference type="Pfam" id="PF03466"/>
    </source>
</evidence>
<gene>
    <name evidence="2" type="ORF">SDC9_163328</name>
</gene>
<organism evidence="2">
    <name type="scientific">bioreactor metagenome</name>
    <dbReference type="NCBI Taxonomy" id="1076179"/>
    <lineage>
        <taxon>unclassified sequences</taxon>
        <taxon>metagenomes</taxon>
        <taxon>ecological metagenomes</taxon>
    </lineage>
</organism>
<protein>
    <recommendedName>
        <fullName evidence="1">LysR substrate-binding domain-containing protein</fullName>
    </recommendedName>
</protein>
<evidence type="ECO:0000313" key="2">
    <source>
        <dbReference type="EMBL" id="MPN15992.1"/>
    </source>
</evidence>
<comment type="caution">
    <text evidence="2">The sequence shown here is derived from an EMBL/GenBank/DDBJ whole genome shotgun (WGS) entry which is preliminary data.</text>
</comment>